<feature type="region of interest" description="Disordered" evidence="1">
    <location>
        <begin position="2119"/>
        <end position="2179"/>
    </location>
</feature>
<dbReference type="VEuPathDB" id="TriTrypDB:LtaPh_2307800"/>
<feature type="compositionally biased region" description="Polar residues" evidence="1">
    <location>
        <begin position="2662"/>
        <end position="2678"/>
    </location>
</feature>
<feature type="compositionally biased region" description="Polar residues" evidence="1">
    <location>
        <begin position="2330"/>
        <end position="2347"/>
    </location>
</feature>
<comment type="caution">
    <text evidence="2">The sequence shown here is derived from an EMBL/GenBank/DDBJ whole genome shotgun (WGS) entry which is preliminary data.</text>
</comment>
<feature type="region of interest" description="Disordered" evidence="1">
    <location>
        <begin position="303"/>
        <end position="333"/>
    </location>
</feature>
<dbReference type="PANTHER" id="PTHR23244:SF493">
    <property type="entry name" value="GALACTOSE OXIDASE, CENTRAL DOMAIN FAMILY PROTEIN"/>
    <property type="match status" value="1"/>
</dbReference>
<feature type="compositionally biased region" description="Basic and acidic residues" evidence="1">
    <location>
        <begin position="2399"/>
        <end position="2408"/>
    </location>
</feature>
<feature type="compositionally biased region" description="Basic and acidic residues" evidence="1">
    <location>
        <begin position="2690"/>
        <end position="2711"/>
    </location>
</feature>
<feature type="region of interest" description="Disordered" evidence="1">
    <location>
        <begin position="2316"/>
        <end position="2347"/>
    </location>
</feature>
<reference evidence="2" key="1">
    <citation type="submission" date="2019-11" db="EMBL/GenBank/DDBJ databases">
        <title>Leishmania tarentolae CDS.</title>
        <authorList>
            <person name="Goto Y."/>
            <person name="Yamagishi J."/>
        </authorList>
    </citation>
    <scope>NUCLEOTIDE SEQUENCE [LARGE SCALE GENOMIC DNA]</scope>
    <source>
        <strain evidence="2">Parrot Tar II</strain>
    </source>
</reference>
<sequence>MNDSSLLSGLSSIGDAIGETAYGRCVSFFVISCEPLLNELAVRLGGPGCPWETVQLPMQQPILLRRHPGVLVARRATELAFATKSHVESLTSSVNDLHPTCSMVAMDILTGTAISAAASTLTTYAGPTAPVDVPVTVLTATTEAQNAVSDAEGSHSASPSPLRVCFYWGIGETLLEFNQPATDTARTEGGDDAPGENKASDRENEERESENDRKGDEGKDYSSNDVGTNSELPAATAPAVATAVSTAHEERVMEVQGDHGEQTAPAVSARFSSPLFVNLLSSWHDNSASEVMCTADDNSASGTLKLQKDGHSVAICGRPSPPRSSKTPRRQRPENYRSTMIHMEMAPDMVTPPQEAGERHMAKENLVKVSKDDNEGAENMASAVVHFPSSPSAKEMAQPLVAYRALEEVAPETNMMTPVQLRNEAERSCSTAVTRLLFNNETDDDLDHKRQAAPGCDEPNTAAVVKASARPQPTADNLFEGADGAALIVTVGVVAIYNTNGTADPHRIVSVEISATPDDAETMHHSESHSFALSFRTTPTLRGLAASVPQVSSPVLLLSRYQNDRNGATHSDDTGVVDANPVVLPALHATCILTENVALKEEITSGNCASTTLWTSVADVAPVHVLQSLSAHPLAPAPLMSHEVRFTGANSDAVLTRWTYMTVSAYRDAVLNLRSRVTETNAQPVLQLLLIDESPSRTRKTKMSSCQNLSTATVWVSSSSSLDSTRVDSIAHRVVAVSSTYDIVQQPLSVPVWDPLVYVAVQLSGPTSSSLPAQPIFLRLLSDTWTRLEEVSSDVGIRDDSSSSATAVLYYRFVDSSTATAAVELSSLPAPLRETPRGSNKSSEDTELREVTIMVNPPATFLPALPPSTGSHTNTGVSAAASEADAACRSTSAWKLVLRHAGTHAVLAEASSETGVLLYHGFLPFLSDRHKASGHCGAVGTAGSANADTPPLGKEGFLPYEVLLVPAAGLPKMGQGASPPPKLAGGGMRPITTTSPARTAPTSHGSGLASQKVAKTASATPWSGNMWISSSALYSAPSTGAHWKTSICVSPTPAPLPAIALMLCSPSATLGAQLEVMCAVRSHTLGADSAVFALRSLRVVPSSVAGGVQAPPTGASRLSLSQVQLWFTTSGSNAEEVRAAWGAASVPSAKEVQHAWAPAVPASSSCCTPAMRVDTDGQVVSPGLPVLLSTTNTRARLCVALTSTVPNGTADAPAPRQCVEKVRKSVIHHYKAHASSRAKQCSNDGNSQRQARPRLTAEQMAEVFMQCVSAVAMCVDNYAEVDLSPSLVAASERPGRTRHRLLISFVTGTIRMSHHVVLELQGQWIKVPRCATVVSDTYTPSPRLWALRRSCVVRNPDPRHRAVCSRMGASEGGQLVPKALEAYLDYNVAVESVPLDYTDPSEHAVQTLLPGLLYDKLVVQMKQREARLQPYREALHIVSSGMQTASPRRGYCSAPPEETAIDHADMTLEDTPALLERIFGPTGLAHAAYVSEVSRKVAIIHFFFGDAYTTRTVLNVSCTVSADTIGAISNAPTQLYGHHHNPQQPSPGRSVPSMKKTTCCSTALSSSSVQVLCDSLTRTWTLYGSPSTSHLVNQFPGESHCRYPSELTWYHGSLNITSEEEHRRREEGETAWRQGLSEQYLGVHIKPGPFVVSAVTQHSGNCLPLILEPSLTRCADGQYYIVFGGLSPTTGATSSNAYMLDDATQMWKPLRARLRSCDFASLSTPVVVPPPRYGHTAVYRPADDAVYIFGGCSRSSGAAVGSVNDSHARDANGGSGAAAPLVYGDVWRLLWDADAGTMLATELHCTWAETPSGGTEVNESHAFSTLTGAFEGELARWRHAAVLHNDYMVVIGGQSRSGACCSCAEVLYLDIATQRWAARCSFGTEMPCPRYGLAATIVSGGSALYIFGGWGHEQSKAGKLHSAADSDSSLNSDAAGGTRCDGGAQDVVALSDFFKMDLITRMWSRVEPNGTVRPPSLELADMTSCIIDDCPVILLVGGHRNSAEVTLPTTEKAAASPLVVFLFSTATLFWRIVRMDCTPVATRFGLRAVASVASAKAPGPRNKVRSAQKANLSLVRRSLPSRGQRIGSILIVGGLPLEEAEITQEVPALSMHFAAGNGSDTANRHAAREPCGTGESPPPKQRFLTPEPPTVPRNTSMGRPMTGPARTASHKVRPPPTSRCSAAVIASGWLKTPQSMRESGDGRYEHARAAGPMAQPTTSAVAIRQLTDRLHGPASASGRVTTSATSVAPRHTSCYDTLTPSQQRRLVRRLYTQSIEIRAAHHQQLQKEVNQERTTPAFRTNRNLRCSSAAVHRAMPVRKSSAPLHHPTHDSSTAVGEGSTPSATQDTIEVNGSNGALINAGSIADVSLAGRDLQDAVLVRGSSSSSLATSSSSSSRMSRSPDSERGADVVDVQPVDAHSTALSGEDNGSHNQDANHAEKVEVGAEVSKVESATFDSNDTMADFTVTANCNSPKPPPEGEEESAVTEKESEKNASCHGSDHHFEGASSDGSSAVPQWRNAVATAAAMPAPIEIPSNAPTADVESEEAKVDDEKGDACVAPSTALQTEEVAPVARVEEGEPHMIEQQTPEEPATPPPTSVTAFSPAVDTARASGASEQDFHSDDCDDEATTTALRPPDQAGTIASPLPSIHSIPTADHHAKIHTNYNGDNLEENATTLSTPPHEVWEDENEAQPREDDDHNVDAEDDWERLSNADENDSDEDAVKTTSSAEGKSSIGKATGELREEEDLTPPPAPREHVTPPSPSSVLSLPSSKGANTVSEVAAMPAEEPSEVATPSSDASPVADVAEMPLGALAQEAGFLSKAEEADDVFSSVASSLAHAPAVAAPAVKTPATPVSPLQTSKVGDMDDSSVAASFTPAVGTPHLAAVEEDAMDEAAREQLEECADVAVEQPRAAPSTPSSTSFDAVDSAAAPPVPASSSHSRQDSSQSADGEGLQATATPLEEAVGSALTAHADSGHEDASSEAEAPIDESENATFHAVAEQQEETGSSSDESDNVAALTDHSAPATDRERGSMSAASFVVSEALEAPAVAPDSRASSVATENVDDAGAATGSLPTHDEEIEEGQDAEKLHGDSEFGEESDLQDNAEERDAAVVVAPTAAHAGEDKLEECWGPLVESVGSMESMDEDHWSSSVAAPVPASSVHNEGNSGMRTPVASQKEESESYGWEELEESAAPAAEVSEMEGTGAAWQVASVSTSPTHEEASDKGSELSSVEEEAQAQESRCPTVSVESLEDEKDDTAPRPDGVNTVELSTPGAAVSTDADGKTSAMQLNASPAKQAAMEDACDEFGTQTASEEEEEETAIGLNDGSDLLNRRRGVEVAIQDDDFDF</sequence>
<dbReference type="Gene3D" id="2.120.10.80">
    <property type="entry name" value="Kelch-type beta propeller"/>
    <property type="match status" value="2"/>
</dbReference>
<accession>A0A640KGW9</accession>
<feature type="compositionally biased region" description="Low complexity" evidence="1">
    <location>
        <begin position="2912"/>
        <end position="2949"/>
    </location>
</feature>
<organism evidence="2 3">
    <name type="scientific">Leishmania tarentolae</name>
    <name type="common">Sauroleishmania tarentolae</name>
    <dbReference type="NCBI Taxonomy" id="5689"/>
    <lineage>
        <taxon>Eukaryota</taxon>
        <taxon>Discoba</taxon>
        <taxon>Euglenozoa</taxon>
        <taxon>Kinetoplastea</taxon>
        <taxon>Metakinetoplastina</taxon>
        <taxon>Trypanosomatida</taxon>
        <taxon>Trypanosomatidae</taxon>
        <taxon>Leishmaniinae</taxon>
        <taxon>Leishmania</taxon>
        <taxon>lizard Leishmania</taxon>
    </lineage>
</organism>
<feature type="compositionally biased region" description="Basic and acidic residues" evidence="1">
    <location>
        <begin position="2544"/>
        <end position="2554"/>
    </location>
</feature>
<feature type="compositionally biased region" description="Low complexity" evidence="1">
    <location>
        <begin position="233"/>
        <end position="246"/>
    </location>
</feature>
<dbReference type="InterPro" id="IPR015915">
    <property type="entry name" value="Kelch-typ_b-propeller"/>
</dbReference>
<dbReference type="Proteomes" id="UP000419144">
    <property type="component" value="Unassembled WGS sequence"/>
</dbReference>
<feature type="compositionally biased region" description="Low complexity" evidence="1">
    <location>
        <begin position="3149"/>
        <end position="3161"/>
    </location>
</feature>
<feature type="compositionally biased region" description="Basic and acidic residues" evidence="1">
    <location>
        <begin position="3218"/>
        <end position="3227"/>
    </location>
</feature>
<dbReference type="PANTHER" id="PTHR23244">
    <property type="entry name" value="KELCH REPEAT DOMAIN"/>
    <property type="match status" value="1"/>
</dbReference>
<feature type="region of interest" description="Disordered" evidence="1">
    <location>
        <begin position="182"/>
        <end position="247"/>
    </location>
</feature>
<evidence type="ECO:0000313" key="2">
    <source>
        <dbReference type="EMBL" id="GET88712.1"/>
    </source>
</evidence>
<dbReference type="OrthoDB" id="10251809at2759"/>
<feature type="region of interest" description="Disordered" evidence="1">
    <location>
        <begin position="2889"/>
        <end position="3108"/>
    </location>
</feature>
<feature type="region of interest" description="Disordered" evidence="1">
    <location>
        <begin position="3137"/>
        <end position="3328"/>
    </location>
</feature>
<dbReference type="EMBL" id="BLBS01000030">
    <property type="protein sequence ID" value="GET88712.1"/>
    <property type="molecule type" value="Genomic_DNA"/>
</dbReference>
<feature type="region of interest" description="Disordered" evidence="1">
    <location>
        <begin position="2464"/>
        <end position="2800"/>
    </location>
</feature>
<feature type="compositionally biased region" description="Basic and acidic residues" evidence="1">
    <location>
        <begin position="198"/>
        <end position="222"/>
    </location>
</feature>
<gene>
    <name evidence="2" type="ORF">LtaPh_2307800</name>
</gene>
<feature type="compositionally biased region" description="Pro residues" evidence="1">
    <location>
        <begin position="2136"/>
        <end position="2151"/>
    </location>
</feature>
<feature type="compositionally biased region" description="Acidic residues" evidence="1">
    <location>
        <begin position="3094"/>
        <end position="3104"/>
    </location>
</feature>
<feature type="compositionally biased region" description="Basic and acidic residues" evidence="1">
    <location>
        <begin position="2484"/>
        <end position="2503"/>
    </location>
</feature>
<dbReference type="SUPFAM" id="SSF117281">
    <property type="entry name" value="Kelch motif"/>
    <property type="match status" value="1"/>
</dbReference>
<evidence type="ECO:0000256" key="1">
    <source>
        <dbReference type="SAM" id="MobiDB-lite"/>
    </source>
</evidence>
<feature type="compositionally biased region" description="Low complexity" evidence="1">
    <location>
        <begin position="2380"/>
        <end position="2398"/>
    </location>
</feature>
<evidence type="ECO:0000313" key="3">
    <source>
        <dbReference type="Proteomes" id="UP000419144"/>
    </source>
</evidence>
<feature type="region of interest" description="Disordered" evidence="1">
    <location>
        <begin position="2842"/>
        <end position="2868"/>
    </location>
</feature>
<feature type="region of interest" description="Disordered" evidence="1">
    <location>
        <begin position="2379"/>
        <end position="2411"/>
    </location>
</feature>
<feature type="compositionally biased region" description="Low complexity" evidence="1">
    <location>
        <begin position="3191"/>
        <end position="3202"/>
    </location>
</feature>
<keyword evidence="3" id="KW-1185">Reference proteome</keyword>
<protein>
    <submittedName>
        <fullName evidence="2">Uncharacterized protein</fullName>
    </submittedName>
</protein>
<proteinExistence type="predicted"/>
<feature type="compositionally biased region" description="Low complexity" evidence="1">
    <location>
        <begin position="2519"/>
        <end position="2528"/>
    </location>
</feature>
<feature type="compositionally biased region" description="Low complexity" evidence="1">
    <location>
        <begin position="2842"/>
        <end position="2856"/>
    </location>
</feature>
<name>A0A640KGW9_LEITA</name>